<keyword evidence="4" id="KW-0443">Lipid metabolism</keyword>
<name>A0ABZ0XYC8_9BURK</name>
<dbReference type="RefSeq" id="WP_019924508.1">
    <property type="nucleotide sequence ID" value="NZ_CP140152.1"/>
</dbReference>
<organism evidence="6 7">
    <name type="scientific">Duganella zoogloeoides</name>
    <dbReference type="NCBI Taxonomy" id="75659"/>
    <lineage>
        <taxon>Bacteria</taxon>
        <taxon>Pseudomonadati</taxon>
        <taxon>Pseudomonadota</taxon>
        <taxon>Betaproteobacteria</taxon>
        <taxon>Burkholderiales</taxon>
        <taxon>Oxalobacteraceae</taxon>
        <taxon>Telluria group</taxon>
        <taxon>Duganella</taxon>
    </lineage>
</organism>
<dbReference type="InterPro" id="IPR015679">
    <property type="entry name" value="PLipase_D_fam"/>
</dbReference>
<dbReference type="SUPFAM" id="SSF56024">
    <property type="entry name" value="Phospholipase D/nuclease"/>
    <property type="match status" value="2"/>
</dbReference>
<evidence type="ECO:0000256" key="1">
    <source>
        <dbReference type="ARBA" id="ARBA00000798"/>
    </source>
</evidence>
<protein>
    <submittedName>
        <fullName evidence="6">Phospholipase D-like domain-containing protein</fullName>
    </submittedName>
</protein>
<dbReference type="Gene3D" id="3.30.870.10">
    <property type="entry name" value="Endonuclease Chain A"/>
    <property type="match status" value="2"/>
</dbReference>
<comment type="catalytic activity">
    <reaction evidence="1">
        <text>a 1,2-diacyl-sn-glycero-3-phosphocholine + H2O = a 1,2-diacyl-sn-glycero-3-phosphate + choline + H(+)</text>
        <dbReference type="Rhea" id="RHEA:14445"/>
        <dbReference type="ChEBI" id="CHEBI:15354"/>
        <dbReference type="ChEBI" id="CHEBI:15377"/>
        <dbReference type="ChEBI" id="CHEBI:15378"/>
        <dbReference type="ChEBI" id="CHEBI:57643"/>
        <dbReference type="ChEBI" id="CHEBI:58608"/>
        <dbReference type="EC" id="3.1.4.4"/>
    </reaction>
</comment>
<keyword evidence="7" id="KW-1185">Reference proteome</keyword>
<sequence length="577" mass="66611">MDIITWGFDPGMVLVRGATAEDGMRYGDLLKRIATRKKNPVKVRLLVWHDDMASHMLMKNNPGFYGTMFPSIDGLINAYYSESHQAYNADWYAKVCADEIPNIHLHVRNVPTKFLTQGLEDETAPWNPSANMTKMYISHHQKMLLIDYETPKLAKGYVMGHNSITDFWDTKEHKFRDIRRERFYTMDHGKLQKKAWKQGQYFEGPNYRLTEAQQRDKERAVQSYIDQNSYVTKPYQDVSCRVLGPILYDLNHNFCQAWSESTRPSSIFTELCWFVQLPASLRPPNPFKKAGDWMHNEMDPEFIARRNKIPLSAFNLPSGNHNLQLLRTQPLHGEKCIKECYANLTRQMLHYMFIQNQYVQYEPWAKHLVDCAGKLRKAGYVEPIYVFMLTSTPEKTGMDLPTYDVASTLGLSESMRVEHQESVEKARKLKASRKITPKELSIQGIKVFMGSLWTCAEIERKLEPSDYEEIYIHTKVAVVDDAAFTIGSANLNLRSMALDSELNVLSDAHDVAYRLRVDLFSQCTKMPGPDAFGNMKDTFNKWDEIASKNKALMKVGKMLNSQLLPFYVDREPGFPVI</sequence>
<dbReference type="InterPro" id="IPR001736">
    <property type="entry name" value="PLipase_D/transphosphatidylase"/>
</dbReference>
<accession>A0ABZ0XYC8</accession>
<evidence type="ECO:0000313" key="6">
    <source>
        <dbReference type="EMBL" id="WQH04740.1"/>
    </source>
</evidence>
<dbReference type="Proteomes" id="UP001326110">
    <property type="component" value="Chromosome"/>
</dbReference>
<evidence type="ECO:0000256" key="3">
    <source>
        <dbReference type="ARBA" id="ARBA00022801"/>
    </source>
</evidence>
<dbReference type="PANTHER" id="PTHR18896:SF76">
    <property type="entry name" value="PHOSPHOLIPASE"/>
    <property type="match status" value="1"/>
</dbReference>
<proteinExistence type="predicted"/>
<reference evidence="6 7" key="1">
    <citation type="submission" date="2023-11" db="EMBL/GenBank/DDBJ databases">
        <title>MicrobeMod: A computational toolkit for identifying prokaryotic methylation and restriction-modification with nanopore sequencing.</title>
        <authorList>
            <person name="Crits-Christoph A."/>
            <person name="Kang S.C."/>
            <person name="Lee H."/>
            <person name="Ostrov N."/>
        </authorList>
    </citation>
    <scope>NUCLEOTIDE SEQUENCE [LARGE SCALE GENOMIC DNA]</scope>
    <source>
        <strain evidence="6 7">ATCC 25935</strain>
    </source>
</reference>
<dbReference type="InterPro" id="IPR025202">
    <property type="entry name" value="PLD-like_dom"/>
</dbReference>
<gene>
    <name evidence="6" type="ORF">SR858_27505</name>
</gene>
<dbReference type="PANTHER" id="PTHR18896">
    <property type="entry name" value="PHOSPHOLIPASE D"/>
    <property type="match status" value="1"/>
</dbReference>
<evidence type="ECO:0000256" key="4">
    <source>
        <dbReference type="ARBA" id="ARBA00023098"/>
    </source>
</evidence>
<evidence type="ECO:0000259" key="5">
    <source>
        <dbReference type="PROSITE" id="PS50035"/>
    </source>
</evidence>
<dbReference type="PROSITE" id="PS50035">
    <property type="entry name" value="PLD"/>
    <property type="match status" value="1"/>
</dbReference>
<feature type="domain" description="PLD phosphodiesterase" evidence="5">
    <location>
        <begin position="468"/>
        <end position="495"/>
    </location>
</feature>
<dbReference type="Pfam" id="PF13091">
    <property type="entry name" value="PLDc_2"/>
    <property type="match status" value="1"/>
</dbReference>
<keyword evidence="3" id="KW-0378">Hydrolase</keyword>
<dbReference type="SMART" id="SM00155">
    <property type="entry name" value="PLDc"/>
    <property type="match status" value="1"/>
</dbReference>
<evidence type="ECO:0000256" key="2">
    <source>
        <dbReference type="ARBA" id="ARBA00022737"/>
    </source>
</evidence>
<evidence type="ECO:0000313" key="7">
    <source>
        <dbReference type="Proteomes" id="UP001326110"/>
    </source>
</evidence>
<keyword evidence="2" id="KW-0677">Repeat</keyword>
<dbReference type="EMBL" id="CP140152">
    <property type="protein sequence ID" value="WQH04740.1"/>
    <property type="molecule type" value="Genomic_DNA"/>
</dbReference>